<protein>
    <submittedName>
        <fullName evidence="3">Uncharacterized protein</fullName>
    </submittedName>
</protein>
<reference evidence="3" key="2">
    <citation type="submission" date="2021-08" db="EMBL/GenBank/DDBJ databases">
        <authorList>
            <person name="Tani A."/>
            <person name="Ola A."/>
            <person name="Ogura Y."/>
            <person name="Katsura K."/>
            <person name="Hayashi T."/>
        </authorList>
    </citation>
    <scope>NUCLEOTIDE SEQUENCE</scope>
    <source>
        <strain evidence="3">DSM 19015</strain>
    </source>
</reference>
<evidence type="ECO:0000256" key="1">
    <source>
        <dbReference type="SAM" id="MobiDB-lite"/>
    </source>
</evidence>
<reference evidence="3" key="1">
    <citation type="journal article" date="2021" name="Front. Microbiol.">
        <title>Comprehensive Comparative Genomics and Phenotyping of Methylobacterium Species.</title>
        <authorList>
            <person name="Alessa O."/>
            <person name="Ogura Y."/>
            <person name="Fujitani Y."/>
            <person name="Takami H."/>
            <person name="Hayashi T."/>
            <person name="Sahin N."/>
            <person name="Tani A."/>
        </authorList>
    </citation>
    <scope>NUCLEOTIDE SEQUENCE</scope>
    <source>
        <strain evidence="3">DSM 19015</strain>
    </source>
</reference>
<keyword evidence="4" id="KW-1185">Reference proteome</keyword>
<keyword evidence="2" id="KW-0472">Membrane</keyword>
<name>A0ABQ4S390_9HYPH</name>
<organism evidence="3 4">
    <name type="scientific">Methylobacterium iners</name>
    <dbReference type="NCBI Taxonomy" id="418707"/>
    <lineage>
        <taxon>Bacteria</taxon>
        <taxon>Pseudomonadati</taxon>
        <taxon>Pseudomonadota</taxon>
        <taxon>Alphaproteobacteria</taxon>
        <taxon>Hyphomicrobiales</taxon>
        <taxon>Methylobacteriaceae</taxon>
        <taxon>Methylobacterium</taxon>
    </lineage>
</organism>
<dbReference type="EMBL" id="BPQP01000089">
    <property type="protein sequence ID" value="GJD97511.1"/>
    <property type="molecule type" value="Genomic_DNA"/>
</dbReference>
<comment type="caution">
    <text evidence="3">The sequence shown here is derived from an EMBL/GenBank/DDBJ whole genome shotgun (WGS) entry which is preliminary data.</text>
</comment>
<evidence type="ECO:0000256" key="2">
    <source>
        <dbReference type="SAM" id="Phobius"/>
    </source>
</evidence>
<feature type="compositionally biased region" description="Low complexity" evidence="1">
    <location>
        <begin position="1"/>
        <end position="23"/>
    </location>
</feature>
<keyword evidence="2" id="KW-0812">Transmembrane</keyword>
<feature type="transmembrane region" description="Helical" evidence="2">
    <location>
        <begin position="33"/>
        <end position="49"/>
    </location>
</feature>
<feature type="region of interest" description="Disordered" evidence="1">
    <location>
        <begin position="1"/>
        <end position="26"/>
    </location>
</feature>
<evidence type="ECO:0000313" key="3">
    <source>
        <dbReference type="EMBL" id="GJD97511.1"/>
    </source>
</evidence>
<sequence length="51" mass="5344">MVSIAAGDAVRASRSASRSPMSRMGLPQRSVDLPRLLGVGLLIGGVVLIRR</sequence>
<proteinExistence type="predicted"/>
<keyword evidence="2" id="KW-1133">Transmembrane helix</keyword>
<gene>
    <name evidence="3" type="ORF">OCOJLMKI_4743</name>
</gene>
<accession>A0ABQ4S390</accession>
<evidence type="ECO:0000313" key="4">
    <source>
        <dbReference type="Proteomes" id="UP001055125"/>
    </source>
</evidence>
<dbReference type="Proteomes" id="UP001055125">
    <property type="component" value="Unassembled WGS sequence"/>
</dbReference>